<evidence type="ECO:0000313" key="2">
    <source>
        <dbReference type="EMBL" id="ACY48862.1"/>
    </source>
</evidence>
<dbReference type="OrthoDB" id="9934353at2"/>
<organism evidence="2 3">
    <name type="scientific">Rhodothermus marinus (strain ATCC 43812 / DSM 4252 / R-10)</name>
    <name type="common">Rhodothermus obamensis</name>
    <dbReference type="NCBI Taxonomy" id="518766"/>
    <lineage>
        <taxon>Bacteria</taxon>
        <taxon>Pseudomonadati</taxon>
        <taxon>Rhodothermota</taxon>
        <taxon>Rhodothermia</taxon>
        <taxon>Rhodothermales</taxon>
        <taxon>Rhodothermaceae</taxon>
        <taxon>Rhodothermus</taxon>
    </lineage>
</organism>
<reference evidence="4" key="2">
    <citation type="journal article" date="2018" name="Nat. Commun.">
        <title>Structural basis for energy transduction by respiratory alternative complex III.</title>
        <authorList>
            <person name="Sousa J.S."/>
            <person name="Calisto F."/>
            <person name="Langer J.D."/>
            <person name="Mills D.J."/>
            <person name="Refojo P.N."/>
            <person name="Teixeira M."/>
            <person name="Kuhlbrandt W."/>
            <person name="Vonck J."/>
            <person name="Pereira M.M."/>
        </authorList>
    </citation>
    <scope>STRUCTURE BY ELECTRON MICROSCOPY (3.87 ANGSTROMS)</scope>
</reference>
<dbReference type="PDBsum" id="6F0K"/>
<dbReference type="SMR" id="D0MKF0"/>
<dbReference type="KEGG" id="rmr:Rmar_1979"/>
<dbReference type="HOGENOM" id="CLU_1480919_0_0_10"/>
<dbReference type="STRING" id="518766.Rmar_1979"/>
<dbReference type="PDB" id="6F0K">
    <property type="method" value="EM"/>
    <property type="resolution" value="3.87 A"/>
    <property type="chains" value="H=1-182"/>
</dbReference>
<evidence type="ECO:0000313" key="3">
    <source>
        <dbReference type="Proteomes" id="UP000002221"/>
    </source>
</evidence>
<dbReference type="eggNOG" id="ENOG50310NE">
    <property type="taxonomic scope" value="Bacteria"/>
</dbReference>
<keyword evidence="3" id="KW-1185">Reference proteome</keyword>
<evidence type="ECO:0007829" key="4">
    <source>
        <dbReference type="PDB" id="6F0K"/>
    </source>
</evidence>
<dbReference type="AlphaFoldDB" id="D0MKF0"/>
<gene>
    <name evidence="2" type="ordered locus">Rmar_1979</name>
</gene>
<protein>
    <submittedName>
        <fullName evidence="2">Uncharacterized protein</fullName>
    </submittedName>
</protein>
<dbReference type="EMBL" id="CP001807">
    <property type="protein sequence ID" value="ACY48862.1"/>
    <property type="molecule type" value="Genomic_DNA"/>
</dbReference>
<sequence>MKRYPGLIGLLVVLVSVAGCRFYGYPGGVALTLAQIEAASEQVAQDLEQALAELEALRLLARRDETLAPYVAQYEAILEAHQQAVLEFEHWKEQVAAHPGDYRRANRTLGAITARHEALLQQYADVAWAVAQHVNPALLARAYTSSGPRFFFYVVPPQYARQVNEQAVPPLQVVRYLAAQLS</sequence>
<dbReference type="PROSITE" id="PS51257">
    <property type="entry name" value="PROKAR_LIPOPROTEIN"/>
    <property type="match status" value="1"/>
</dbReference>
<accession>D0MKF0</accession>
<dbReference type="RefSeq" id="WP_012844473.1">
    <property type="nucleotide sequence ID" value="NC_013501.1"/>
</dbReference>
<feature type="coiled-coil region" evidence="1">
    <location>
        <begin position="33"/>
        <end position="64"/>
    </location>
</feature>
<proteinExistence type="evidence at protein level"/>
<dbReference type="Proteomes" id="UP000002221">
    <property type="component" value="Chromosome"/>
</dbReference>
<dbReference type="EMDB" id="EMD-4165"/>
<reference evidence="2 3" key="1">
    <citation type="journal article" date="2009" name="Stand. Genomic Sci.">
        <title>Complete genome sequence of Rhodothermus marinus type strain (R-10).</title>
        <authorList>
            <person name="Nolan M."/>
            <person name="Tindall B.J."/>
            <person name="Pomrenke H."/>
            <person name="Lapidus A."/>
            <person name="Copeland A."/>
            <person name="Glavina Del Rio T."/>
            <person name="Lucas S."/>
            <person name="Chen F."/>
            <person name="Tice H."/>
            <person name="Cheng J.F."/>
            <person name="Saunders E."/>
            <person name="Han C."/>
            <person name="Bruce D."/>
            <person name="Goodwin L."/>
            <person name="Chain P."/>
            <person name="Pitluck S."/>
            <person name="Ovchinikova G."/>
            <person name="Pati A."/>
            <person name="Ivanova N."/>
            <person name="Mavromatis K."/>
            <person name="Chen A."/>
            <person name="Palaniappan K."/>
            <person name="Land M."/>
            <person name="Hauser L."/>
            <person name="Chang Y.J."/>
            <person name="Jeffries C.D."/>
            <person name="Brettin T."/>
            <person name="Goker M."/>
            <person name="Bristow J."/>
            <person name="Eisen J.A."/>
            <person name="Markowitz V."/>
            <person name="Hugenholtz P."/>
            <person name="Kyrpides N.C."/>
            <person name="Klenk H.P."/>
            <person name="Detter J.C."/>
        </authorList>
    </citation>
    <scope>NUCLEOTIDE SEQUENCE [LARGE SCALE GENOMIC DNA]</scope>
    <source>
        <strain evidence="3">ATCC 43812 / DSM 4252 / R-10</strain>
    </source>
</reference>
<evidence type="ECO:0000256" key="1">
    <source>
        <dbReference type="SAM" id="Coils"/>
    </source>
</evidence>
<keyword evidence="4" id="KW-0002">3D-structure</keyword>
<dbReference type="IntAct" id="D0MKF0">
    <property type="interactions" value="1"/>
</dbReference>
<keyword evidence="1" id="KW-0175">Coiled coil</keyword>
<name>D0MKF0_RHOM4</name>